<dbReference type="KEGG" id="trr:M419DRAFT_134623"/>
<protein>
    <submittedName>
        <fullName evidence="1">Uncharacterized protein</fullName>
    </submittedName>
</protein>
<name>A0A024RW04_HYPJR</name>
<sequence>MNNYASAIALIQNSQNLLLHDACAGDLWVRAMSCLLCVSSMRFASLRFRKGRV</sequence>
<organism evidence="1 2">
    <name type="scientific">Hypocrea jecorina (strain ATCC 56765 / BCRC 32924 / NRRL 11460 / Rut C-30)</name>
    <name type="common">Trichoderma reesei</name>
    <dbReference type="NCBI Taxonomy" id="1344414"/>
    <lineage>
        <taxon>Eukaryota</taxon>
        <taxon>Fungi</taxon>
        <taxon>Dikarya</taxon>
        <taxon>Ascomycota</taxon>
        <taxon>Pezizomycotina</taxon>
        <taxon>Sordariomycetes</taxon>
        <taxon>Hypocreomycetidae</taxon>
        <taxon>Hypocreales</taxon>
        <taxon>Hypocreaceae</taxon>
        <taxon>Trichoderma</taxon>
    </lineage>
</organism>
<dbReference type="Proteomes" id="UP000024376">
    <property type="component" value="Unassembled WGS sequence"/>
</dbReference>
<reference evidence="2" key="1">
    <citation type="journal article" date="2013" name="Ind. Biotechnol.">
        <title>Comparative genomics analysis of Trichoderma reesei strains.</title>
        <authorList>
            <person name="Koike H."/>
            <person name="Aerts A."/>
            <person name="LaButti K."/>
            <person name="Grigoriev I.V."/>
            <person name="Baker S.E."/>
        </authorList>
    </citation>
    <scope>NUCLEOTIDE SEQUENCE [LARGE SCALE GENOMIC DNA]</scope>
    <source>
        <strain evidence="2">ATCC 56765 / BCRC 32924 / NRRL 11460 / Rut C-30</strain>
    </source>
</reference>
<dbReference type="AlphaFoldDB" id="A0A024RW04"/>
<accession>A0A024RW04</accession>
<proteinExistence type="predicted"/>
<evidence type="ECO:0000313" key="2">
    <source>
        <dbReference type="Proteomes" id="UP000024376"/>
    </source>
</evidence>
<dbReference type="HOGENOM" id="CLU_3070374_0_0_1"/>
<dbReference type="EMBL" id="KI911174">
    <property type="protein sequence ID" value="ETR97253.1"/>
    <property type="molecule type" value="Genomic_DNA"/>
</dbReference>
<gene>
    <name evidence="1" type="ORF">M419DRAFT_134623</name>
</gene>
<evidence type="ECO:0000313" key="1">
    <source>
        <dbReference type="EMBL" id="ETR97253.1"/>
    </source>
</evidence>